<dbReference type="InterPro" id="IPR050338">
    <property type="entry name" value="DisA"/>
</dbReference>
<dbReference type="GO" id="GO:0106408">
    <property type="term" value="F:diadenylate cyclase activity"/>
    <property type="evidence" value="ECO:0007669"/>
    <property type="project" value="UniProtKB-EC"/>
</dbReference>
<dbReference type="EC" id="2.7.7.85" evidence="10"/>
<dbReference type="NCBIfam" id="TIGR00159">
    <property type="entry name" value="diadenylate cyclase CdaA"/>
    <property type="match status" value="1"/>
</dbReference>
<comment type="similarity">
    <text evidence="10">Belongs to the adenylate cyclase family. DacA/CdaA subfamily.</text>
</comment>
<evidence type="ECO:0000256" key="1">
    <source>
        <dbReference type="ARBA" id="ARBA00000877"/>
    </source>
</evidence>
<evidence type="ECO:0000256" key="5">
    <source>
        <dbReference type="ARBA" id="ARBA00022695"/>
    </source>
</evidence>
<accession>A0A2U3DBJ7</accession>
<dbReference type="InterPro" id="IPR014046">
    <property type="entry name" value="C-di-AMP_synthase"/>
</dbReference>
<comment type="subunit">
    <text evidence="10">Probably a homodimer.</text>
</comment>
<dbReference type="AlphaFoldDB" id="A0A2U3DBJ7"/>
<dbReference type="GO" id="GO:0006171">
    <property type="term" value="P:cAMP biosynthetic process"/>
    <property type="evidence" value="ECO:0007669"/>
    <property type="project" value="InterPro"/>
</dbReference>
<comment type="catalytic activity">
    <reaction evidence="1 10">
        <text>2 ATP = 3',3'-c-di-AMP + 2 diphosphate</text>
        <dbReference type="Rhea" id="RHEA:35655"/>
        <dbReference type="ChEBI" id="CHEBI:30616"/>
        <dbReference type="ChEBI" id="CHEBI:33019"/>
        <dbReference type="ChEBI" id="CHEBI:71500"/>
        <dbReference type="EC" id="2.7.7.85"/>
    </reaction>
</comment>
<dbReference type="PROSITE" id="PS51794">
    <property type="entry name" value="DAC"/>
    <property type="match status" value="1"/>
</dbReference>
<keyword evidence="6 10" id="KW-0547">Nucleotide-binding</keyword>
<evidence type="ECO:0000256" key="10">
    <source>
        <dbReference type="HAMAP-Rule" id="MF_01499"/>
    </source>
</evidence>
<dbReference type="Gene3D" id="3.40.1700.10">
    <property type="entry name" value="DNA integrity scanning protein, DisA, N-terminal domain"/>
    <property type="match status" value="1"/>
</dbReference>
<dbReference type="Pfam" id="PF02457">
    <property type="entry name" value="DAC"/>
    <property type="match status" value="1"/>
</dbReference>
<dbReference type="InterPro" id="IPR003390">
    <property type="entry name" value="DNA_integrity_scan_DisA_N"/>
</dbReference>
<comment type="caution">
    <text evidence="12">The sequence shown here is derived from an EMBL/GenBank/DDBJ whole genome shotgun (WGS) entry which is preliminary data.</text>
</comment>
<name>A0A2U3DBJ7_SULT2</name>
<gene>
    <name evidence="10" type="primary">dacA</name>
    <name evidence="12" type="ORF">BM613_00735</name>
</gene>
<evidence type="ECO:0000256" key="3">
    <source>
        <dbReference type="ARBA" id="ARBA00022679"/>
    </source>
</evidence>
<keyword evidence="7 10" id="KW-0067">ATP-binding</keyword>
<comment type="caution">
    <text evidence="10">Lacks conserved residue(s) required for the propagation of feature annotation.</text>
</comment>
<proteinExistence type="inferred from homology"/>
<evidence type="ECO:0000256" key="2">
    <source>
        <dbReference type="ARBA" id="ARBA00022475"/>
    </source>
</evidence>
<keyword evidence="5 10" id="KW-0548">Nucleotidyltransferase</keyword>
<keyword evidence="2 10" id="KW-1003">Cell membrane</keyword>
<keyword evidence="9 10" id="KW-0472">Membrane</keyword>
<organism evidence="12 13">
    <name type="scientific">Sulfoacidibacillus thermotolerans</name>
    <name type="common">Acidibacillus sulfuroxidans</name>
    <dbReference type="NCBI Taxonomy" id="1765684"/>
    <lineage>
        <taxon>Bacteria</taxon>
        <taxon>Bacillati</taxon>
        <taxon>Bacillota</taxon>
        <taxon>Bacilli</taxon>
        <taxon>Bacillales</taxon>
        <taxon>Alicyclobacillaceae</taxon>
        <taxon>Sulfoacidibacillus</taxon>
    </lineage>
</organism>
<dbReference type="PANTHER" id="PTHR34185">
    <property type="entry name" value="DIADENYLATE CYCLASE"/>
    <property type="match status" value="1"/>
</dbReference>
<dbReference type="RefSeq" id="WP_109429252.1">
    <property type="nucleotide sequence ID" value="NZ_MPDK01000002.1"/>
</dbReference>
<evidence type="ECO:0000256" key="4">
    <source>
        <dbReference type="ARBA" id="ARBA00022692"/>
    </source>
</evidence>
<evidence type="ECO:0000259" key="11">
    <source>
        <dbReference type="PROSITE" id="PS51794"/>
    </source>
</evidence>
<dbReference type="FunFam" id="3.40.1700.10:FF:000002">
    <property type="entry name" value="Diadenylate cyclase"/>
    <property type="match status" value="1"/>
</dbReference>
<sequence>MDQLMALLYKFTIFDVIDILIVSYVFYRGILLIRGTRAVQLLKGVIVLLIVTGLSGLFHLQALNWLLNRVLEMGLFAIPVVFQPELRRALEQLGRSNLLNLSMRWQVPQDPVRVIQEVVNAAQVFSKNRIGALVVLERETGLNEYIETGIAIGGLVSAELLINSFIPNTPLHDGAIIIRGDRVVAASCYLPLSDRSDLAKELGTRHRAAVGITEQSDALVVVVSEETGQISIAEAGTLTRGLDEKTLADKLAIGLNPLRRNAGLRFFSRRVDSP</sequence>
<protein>
    <recommendedName>
        <fullName evidence="10">Diadenylate cyclase</fullName>
        <shortName evidence="10">DAC</shortName>
        <ecNumber evidence="10">2.7.7.85</ecNumber>
    </recommendedName>
    <alternativeName>
        <fullName evidence="10">Cyclic-di-AMP synthase</fullName>
        <shortName evidence="10">c-di-AMP synthase</shortName>
    </alternativeName>
</protein>
<dbReference type="GO" id="GO:0005524">
    <property type="term" value="F:ATP binding"/>
    <property type="evidence" value="ECO:0007669"/>
    <property type="project" value="UniProtKB-UniRule"/>
</dbReference>
<evidence type="ECO:0000256" key="8">
    <source>
        <dbReference type="ARBA" id="ARBA00022989"/>
    </source>
</evidence>
<keyword evidence="13" id="KW-1185">Reference proteome</keyword>
<evidence type="ECO:0000256" key="9">
    <source>
        <dbReference type="ARBA" id="ARBA00023136"/>
    </source>
</evidence>
<reference evidence="12 13" key="1">
    <citation type="submission" date="2016-11" db="EMBL/GenBank/DDBJ databases">
        <title>Comparative genomics of Acidibacillus ferroxidans species.</title>
        <authorList>
            <person name="Oliveira G."/>
            <person name="Nunes G."/>
            <person name="Oliveira R."/>
            <person name="Araujo F."/>
            <person name="Salim A."/>
            <person name="Scholte L."/>
            <person name="Morais D."/>
            <person name="Nancucheo I."/>
            <person name="Johnson D.B."/>
            <person name="Grail B."/>
            <person name="Bittencourt J."/>
            <person name="Valadares R."/>
        </authorList>
    </citation>
    <scope>NUCLEOTIDE SEQUENCE [LARGE SCALE GENOMIC DNA]</scope>
    <source>
        <strain evidence="12 13">Y002</strain>
    </source>
</reference>
<dbReference type="InterPro" id="IPR036888">
    <property type="entry name" value="DNA_integrity_DisA_N_sf"/>
</dbReference>
<dbReference type="InterPro" id="IPR045585">
    <property type="entry name" value="CdaA_N"/>
</dbReference>
<evidence type="ECO:0000256" key="7">
    <source>
        <dbReference type="ARBA" id="ARBA00022840"/>
    </source>
</evidence>
<evidence type="ECO:0000313" key="13">
    <source>
        <dbReference type="Proteomes" id="UP000245380"/>
    </source>
</evidence>
<feature type="transmembrane region" description="Helical" evidence="10">
    <location>
        <begin position="6"/>
        <end position="27"/>
    </location>
</feature>
<feature type="transmembrane region" description="Helical" evidence="10">
    <location>
        <begin position="39"/>
        <end position="60"/>
    </location>
</feature>
<dbReference type="OrthoDB" id="9807385at2"/>
<feature type="domain" description="DAC" evidence="11">
    <location>
        <begin position="83"/>
        <end position="244"/>
    </location>
</feature>
<dbReference type="EMBL" id="MPDK01000002">
    <property type="protein sequence ID" value="PWI58659.1"/>
    <property type="molecule type" value="Genomic_DNA"/>
</dbReference>
<keyword evidence="3 10" id="KW-0808">Transferase</keyword>
<dbReference type="PIRSF" id="PIRSF004793">
    <property type="entry name" value="UCP004793"/>
    <property type="match status" value="1"/>
</dbReference>
<dbReference type="Proteomes" id="UP000245380">
    <property type="component" value="Unassembled WGS sequence"/>
</dbReference>
<keyword evidence="4 10" id="KW-0812">Transmembrane</keyword>
<dbReference type="PANTHER" id="PTHR34185:SF1">
    <property type="entry name" value="DIADENYLATE CYCLASE"/>
    <property type="match status" value="1"/>
</dbReference>
<dbReference type="SUPFAM" id="SSF143597">
    <property type="entry name" value="YojJ-like"/>
    <property type="match status" value="1"/>
</dbReference>
<dbReference type="Pfam" id="PF19293">
    <property type="entry name" value="CdaA_N"/>
    <property type="match status" value="1"/>
</dbReference>
<comment type="function">
    <text evidence="10">Catalyzes the condensation of 2 ATP molecules into cyclic di-AMP (c-di-AMP), a second messenger used to regulate differing processes in different bacteria.</text>
</comment>
<dbReference type="HAMAP" id="MF_01499">
    <property type="entry name" value="DacA"/>
    <property type="match status" value="1"/>
</dbReference>
<keyword evidence="8 10" id="KW-1133">Transmembrane helix</keyword>
<dbReference type="GO" id="GO:0004016">
    <property type="term" value="F:adenylate cyclase activity"/>
    <property type="evidence" value="ECO:0007669"/>
    <property type="project" value="UniProtKB-UniRule"/>
</dbReference>
<evidence type="ECO:0000256" key="6">
    <source>
        <dbReference type="ARBA" id="ARBA00022741"/>
    </source>
</evidence>
<dbReference type="InterPro" id="IPR034701">
    <property type="entry name" value="CdaA"/>
</dbReference>
<evidence type="ECO:0000313" key="12">
    <source>
        <dbReference type="EMBL" id="PWI58659.1"/>
    </source>
</evidence>